<dbReference type="InterPro" id="IPR004839">
    <property type="entry name" value="Aminotransferase_I/II_large"/>
</dbReference>
<dbReference type="InterPro" id="IPR015421">
    <property type="entry name" value="PyrdxlP-dep_Trfase_major"/>
</dbReference>
<protein>
    <submittedName>
        <fullName evidence="2">PLP-dependent aminotransferase family protein</fullName>
    </submittedName>
</protein>
<comment type="caution">
    <text evidence="2">The sequence shown here is derived from an EMBL/GenBank/DDBJ whole genome shotgun (WGS) entry which is preliminary data.</text>
</comment>
<keyword evidence="3" id="KW-1185">Reference proteome</keyword>
<reference evidence="3" key="1">
    <citation type="submission" date="2018-11" db="EMBL/GenBank/DDBJ databases">
        <title>Chitinophaga lutea sp.nov., isolate from arsenic contaminated soil.</title>
        <authorList>
            <person name="Zong Y."/>
        </authorList>
    </citation>
    <scope>NUCLEOTIDE SEQUENCE [LARGE SCALE GENOMIC DNA]</scope>
    <source>
        <strain evidence="3">YLT18</strain>
    </source>
</reference>
<dbReference type="GO" id="GO:0008483">
    <property type="term" value="F:transaminase activity"/>
    <property type="evidence" value="ECO:0007669"/>
    <property type="project" value="UniProtKB-KW"/>
</dbReference>
<dbReference type="InterPro" id="IPR015422">
    <property type="entry name" value="PyrdxlP-dep_Trfase_small"/>
</dbReference>
<name>A0A3N4M9T5_9BACT</name>
<dbReference type="AlphaFoldDB" id="A0A3N4M9T5"/>
<dbReference type="PANTHER" id="PTHR46577">
    <property type="entry name" value="HTH-TYPE TRANSCRIPTIONAL REGULATORY PROTEIN GABR"/>
    <property type="match status" value="1"/>
</dbReference>
<dbReference type="Pfam" id="PF00155">
    <property type="entry name" value="Aminotran_1_2"/>
    <property type="match status" value="1"/>
</dbReference>
<dbReference type="RefSeq" id="WP_120519260.1">
    <property type="nucleotide sequence ID" value="NZ_QXZY01000017.1"/>
</dbReference>
<dbReference type="InterPro" id="IPR051446">
    <property type="entry name" value="HTH_trans_reg/aminotransferase"/>
</dbReference>
<sequence>MLNLSLNYPSVPREMEVFLDYCRQLPAGKQYDILHPPYKPLDKSAEAALGKWLHFSPEDHHITILPSANGGLSAVLTGLREKIKEIAVEPFTFPGFRQNATAEGYHLRAVESDEEGMLPEKLEETLKQYPCKLIYMQPTVHNPTCAVMSEERRKAIIDVVRSFEDVYILEDDAYRFLHPSPPPSFLALAPDRTIHLYSLSKAFNPMLKAGFAIHPRNVLPDLINIVRMQSSGASLLFLHFGLHLIESGLLKKIIDEKRSVALRSAGMWKDIFNGIPYRTFPGSFHYWLPCKDPGATVQKLLRQNIDISNGEMFSMTDDNQYVRVALGTCWHKEELPDALRLVAAAL</sequence>
<evidence type="ECO:0000259" key="1">
    <source>
        <dbReference type="Pfam" id="PF00155"/>
    </source>
</evidence>
<keyword evidence="2" id="KW-0808">Transferase</keyword>
<dbReference type="CDD" id="cd00609">
    <property type="entry name" value="AAT_like"/>
    <property type="match status" value="1"/>
</dbReference>
<gene>
    <name evidence="2" type="ORF">EG028_26700</name>
</gene>
<dbReference type="OrthoDB" id="9808770at2"/>
<dbReference type="SUPFAM" id="SSF53383">
    <property type="entry name" value="PLP-dependent transferases"/>
    <property type="match status" value="1"/>
</dbReference>
<evidence type="ECO:0000313" key="3">
    <source>
        <dbReference type="Proteomes" id="UP000279089"/>
    </source>
</evidence>
<dbReference type="Gene3D" id="3.90.1150.10">
    <property type="entry name" value="Aspartate Aminotransferase, domain 1"/>
    <property type="match status" value="1"/>
</dbReference>
<dbReference type="PANTHER" id="PTHR46577:SF1">
    <property type="entry name" value="HTH-TYPE TRANSCRIPTIONAL REGULATORY PROTEIN GABR"/>
    <property type="match status" value="1"/>
</dbReference>
<dbReference type="GO" id="GO:0030170">
    <property type="term" value="F:pyridoxal phosphate binding"/>
    <property type="evidence" value="ECO:0007669"/>
    <property type="project" value="InterPro"/>
</dbReference>
<dbReference type="InterPro" id="IPR015424">
    <property type="entry name" value="PyrdxlP-dep_Trfase"/>
</dbReference>
<keyword evidence="2" id="KW-0032">Aminotransferase</keyword>
<accession>A0A3N4M9T5</accession>
<feature type="domain" description="Aminotransferase class I/classII large" evidence="1">
    <location>
        <begin position="40"/>
        <end position="231"/>
    </location>
</feature>
<dbReference type="EMBL" id="RMBX01000018">
    <property type="protein sequence ID" value="RPD38107.1"/>
    <property type="molecule type" value="Genomic_DNA"/>
</dbReference>
<proteinExistence type="predicted"/>
<organism evidence="2 3">
    <name type="scientific">Chitinophaga barathri</name>
    <dbReference type="NCBI Taxonomy" id="1647451"/>
    <lineage>
        <taxon>Bacteria</taxon>
        <taxon>Pseudomonadati</taxon>
        <taxon>Bacteroidota</taxon>
        <taxon>Chitinophagia</taxon>
        <taxon>Chitinophagales</taxon>
        <taxon>Chitinophagaceae</taxon>
        <taxon>Chitinophaga</taxon>
    </lineage>
</organism>
<dbReference type="Proteomes" id="UP000279089">
    <property type="component" value="Unassembled WGS sequence"/>
</dbReference>
<dbReference type="Gene3D" id="3.40.640.10">
    <property type="entry name" value="Type I PLP-dependent aspartate aminotransferase-like (Major domain)"/>
    <property type="match status" value="1"/>
</dbReference>
<evidence type="ECO:0000313" key="2">
    <source>
        <dbReference type="EMBL" id="RPD38107.1"/>
    </source>
</evidence>